<dbReference type="InterPro" id="IPR019269">
    <property type="entry name" value="BLOC1_su2"/>
</dbReference>
<dbReference type="GeneID" id="73382375"/>
<dbReference type="Proteomes" id="UP001202479">
    <property type="component" value="Unassembled WGS sequence"/>
</dbReference>
<dbReference type="EMBL" id="JAHUZD010000149">
    <property type="protein sequence ID" value="KAI3402354.2"/>
    <property type="molecule type" value="Genomic_DNA"/>
</dbReference>
<comment type="caution">
    <text evidence="3">The sequence shown here is derived from an EMBL/GenBank/DDBJ whole genome shotgun (WGS) entry which is preliminary data.</text>
</comment>
<dbReference type="AlphaFoldDB" id="A0AAI9SSE9"/>
<name>A0AAI9SSE9_9ASCO</name>
<feature type="coiled-coil region" evidence="2">
    <location>
        <begin position="31"/>
        <end position="99"/>
    </location>
</feature>
<comment type="similarity">
    <text evidence="1">Belongs to the BLOC1S2 family.</text>
</comment>
<evidence type="ECO:0000313" key="3">
    <source>
        <dbReference type="EMBL" id="KAI3402354.2"/>
    </source>
</evidence>
<organism evidence="3 4">
    <name type="scientific">Candida oxycetoniae</name>
    <dbReference type="NCBI Taxonomy" id="497107"/>
    <lineage>
        <taxon>Eukaryota</taxon>
        <taxon>Fungi</taxon>
        <taxon>Dikarya</taxon>
        <taxon>Ascomycota</taxon>
        <taxon>Saccharomycotina</taxon>
        <taxon>Pichiomycetes</taxon>
        <taxon>Debaryomycetaceae</taxon>
        <taxon>Candida/Lodderomyces clade</taxon>
        <taxon>Candida</taxon>
    </lineage>
</organism>
<protein>
    <submittedName>
        <fullName evidence="3">Uncharacterized protein</fullName>
    </submittedName>
</protein>
<proteinExistence type="inferred from homology"/>
<dbReference type="Pfam" id="PF10046">
    <property type="entry name" value="BLOC1_2"/>
    <property type="match status" value="1"/>
</dbReference>
<evidence type="ECO:0000256" key="2">
    <source>
        <dbReference type="SAM" id="Coils"/>
    </source>
</evidence>
<evidence type="ECO:0000313" key="4">
    <source>
        <dbReference type="Proteomes" id="UP001202479"/>
    </source>
</evidence>
<gene>
    <name evidence="3" type="ORF">KGF56_004762</name>
</gene>
<keyword evidence="2" id="KW-0175">Coiled coil</keyword>
<keyword evidence="4" id="KW-1185">Reference proteome</keyword>
<evidence type="ECO:0000256" key="1">
    <source>
        <dbReference type="ARBA" id="ARBA00008468"/>
    </source>
</evidence>
<reference evidence="3" key="1">
    <citation type="journal article" date="2022" name="DNA Res.">
        <title>Genome analysis of five recently described species of the CUG-Ser clade uncovers Candida theae as a new hybrid lineage with pathogenic potential in the Candida parapsilosis species complex.</title>
        <authorList>
            <person name="Mixao V."/>
            <person name="Del Olmo V."/>
            <person name="Hegedusova E."/>
            <person name="Saus E."/>
            <person name="Pryszcz L."/>
            <person name="Cillingova A."/>
            <person name="Nosek J."/>
            <person name="Gabaldon T."/>
        </authorList>
    </citation>
    <scope>NUCLEOTIDE SEQUENCE</scope>
    <source>
        <strain evidence="3">CBS 10844</strain>
    </source>
</reference>
<accession>A0AAI9SSE9</accession>
<dbReference type="RefSeq" id="XP_049178103.1">
    <property type="nucleotide sequence ID" value="XM_049326233.1"/>
</dbReference>
<sequence length="103" mass="11747">MSKDTPKLINQSLNILSRLVESDTNVSIIDLNLLENLNTNQSLNYSKLENDLNSLEQSGNQLVSLKEEFDSHSKALVQIEEKIAKLERIMTELDSWLNELETT</sequence>